<protein>
    <submittedName>
        <fullName evidence="10">ABC transporter ATP-binding protein</fullName>
    </submittedName>
</protein>
<dbReference type="InterPro" id="IPR003439">
    <property type="entry name" value="ABC_transporter-like_ATP-bd"/>
</dbReference>
<dbReference type="EMBL" id="JADEXN010000037">
    <property type="protein sequence ID" value="MBE9039854.1"/>
    <property type="molecule type" value="Genomic_DNA"/>
</dbReference>
<keyword evidence="6 7" id="KW-0472">Membrane</keyword>
<keyword evidence="4 10" id="KW-0067">ATP-binding</keyword>
<dbReference type="InterPro" id="IPR027417">
    <property type="entry name" value="P-loop_NTPase"/>
</dbReference>
<feature type="transmembrane region" description="Helical" evidence="7">
    <location>
        <begin position="181"/>
        <end position="201"/>
    </location>
</feature>
<evidence type="ECO:0000256" key="5">
    <source>
        <dbReference type="ARBA" id="ARBA00022989"/>
    </source>
</evidence>
<dbReference type="Gene3D" id="3.40.50.300">
    <property type="entry name" value="P-loop containing nucleotide triphosphate hydrolases"/>
    <property type="match status" value="1"/>
</dbReference>
<dbReference type="PROSITE" id="PS00211">
    <property type="entry name" value="ABC_TRANSPORTER_1"/>
    <property type="match status" value="1"/>
</dbReference>
<dbReference type="GO" id="GO:0005524">
    <property type="term" value="F:ATP binding"/>
    <property type="evidence" value="ECO:0007669"/>
    <property type="project" value="UniProtKB-KW"/>
</dbReference>
<dbReference type="InterPro" id="IPR017871">
    <property type="entry name" value="ABC_transporter-like_CS"/>
</dbReference>
<dbReference type="RefSeq" id="WP_264320114.1">
    <property type="nucleotide sequence ID" value="NZ_JADEXN010000037.1"/>
</dbReference>
<evidence type="ECO:0000256" key="1">
    <source>
        <dbReference type="ARBA" id="ARBA00004651"/>
    </source>
</evidence>
<feature type="transmembrane region" description="Helical" evidence="7">
    <location>
        <begin position="288"/>
        <end position="309"/>
    </location>
</feature>
<dbReference type="Proteomes" id="UP000621799">
    <property type="component" value="Unassembled WGS sequence"/>
</dbReference>
<feature type="transmembrane region" description="Helical" evidence="7">
    <location>
        <begin position="257"/>
        <end position="282"/>
    </location>
</feature>
<comment type="subcellular location">
    <subcellularLocation>
        <location evidence="1">Cell membrane</location>
        <topology evidence="1">Multi-pass membrane protein</topology>
    </subcellularLocation>
</comment>
<keyword evidence="2 7" id="KW-0812">Transmembrane</keyword>
<name>A0A928VUS2_9CYAN</name>
<evidence type="ECO:0000256" key="2">
    <source>
        <dbReference type="ARBA" id="ARBA00022692"/>
    </source>
</evidence>
<feature type="domain" description="ABC transmembrane type-1" evidence="9">
    <location>
        <begin position="22"/>
        <end position="324"/>
    </location>
</feature>
<feature type="transmembrane region" description="Helical" evidence="7">
    <location>
        <begin position="80"/>
        <end position="99"/>
    </location>
</feature>
<dbReference type="PROSITE" id="PS50929">
    <property type="entry name" value="ABC_TM1F"/>
    <property type="match status" value="1"/>
</dbReference>
<dbReference type="InterPro" id="IPR039421">
    <property type="entry name" value="Type_1_exporter"/>
</dbReference>
<dbReference type="PANTHER" id="PTHR43394:SF1">
    <property type="entry name" value="ATP-BINDING CASSETTE SUB-FAMILY B MEMBER 10, MITOCHONDRIAL"/>
    <property type="match status" value="1"/>
</dbReference>
<proteinExistence type="predicted"/>
<evidence type="ECO:0000256" key="6">
    <source>
        <dbReference type="ARBA" id="ARBA00023136"/>
    </source>
</evidence>
<dbReference type="Pfam" id="PF00005">
    <property type="entry name" value="ABC_tran"/>
    <property type="match status" value="1"/>
</dbReference>
<accession>A0A928VUS2</accession>
<comment type="caution">
    <text evidence="10">The sequence shown here is derived from an EMBL/GenBank/DDBJ whole genome shotgun (WGS) entry which is preliminary data.</text>
</comment>
<dbReference type="Pfam" id="PF00664">
    <property type="entry name" value="ABC_membrane"/>
    <property type="match status" value="1"/>
</dbReference>
<dbReference type="InterPro" id="IPR011527">
    <property type="entry name" value="ABC1_TM_dom"/>
</dbReference>
<dbReference type="PROSITE" id="PS50893">
    <property type="entry name" value="ABC_TRANSPORTER_2"/>
    <property type="match status" value="1"/>
</dbReference>
<dbReference type="GO" id="GO:0016887">
    <property type="term" value="F:ATP hydrolysis activity"/>
    <property type="evidence" value="ECO:0007669"/>
    <property type="project" value="InterPro"/>
</dbReference>
<sequence>MTQFKPSSLLMELLKCNWILAATALILAILSSLLEGISASLAMPLFEILENTSTSTNLELPNFLQQLNSIFFQFPENRRLLAVIFVFFIITILKNLILYQSIIRINKLKLQSGLLIRSRLIERFLNIELSFYSYAKQGELISYINEHVQRSESLFAYILQIVRNLITIFILLILLISISPILTVSIVTCLLLVTAFIHPIVKNVKTNGVKVAKSIDEFSSYVTEILCGIRVVKAFNAESRELKKSQSILRRRYKVELLAHLYSSAVSPLTETLGITILLFFIAAASTLLSNSINLPILLTYTLALLRILPRLSHLNSMRSELSLFSGSLAVIEKFLYITRDLYQVSGSQLYQNFKHELVLKNVTFTFPEKSKPTLKGINLHIYKGTLTALVGASGSGKSTLVDIIMRFRDPNEGSIRVDGIDLKEFQIESWQKSIAVVSQNTFLFHASIRENIIYSSPNATELEIIEVAKKAYAYEFIQELPQGFDTVVGNRGTKLSGGQCQRIAIARALLRNPDILILDEATSSLDINSERIVQQAIEQISIDRTVIAIAHRLSTIKKADNIIVLKEGIVVEQGTHSELLEHRGEYWSLYQSQFHPSNSVTS</sequence>
<evidence type="ECO:0000259" key="9">
    <source>
        <dbReference type="PROSITE" id="PS50929"/>
    </source>
</evidence>
<dbReference type="InterPro" id="IPR036640">
    <property type="entry name" value="ABC1_TM_sf"/>
</dbReference>
<dbReference type="SUPFAM" id="SSF52540">
    <property type="entry name" value="P-loop containing nucleoside triphosphate hydrolases"/>
    <property type="match status" value="1"/>
</dbReference>
<dbReference type="Gene3D" id="1.20.1560.10">
    <property type="entry name" value="ABC transporter type 1, transmembrane domain"/>
    <property type="match status" value="1"/>
</dbReference>
<evidence type="ECO:0000313" key="10">
    <source>
        <dbReference type="EMBL" id="MBE9039854.1"/>
    </source>
</evidence>
<dbReference type="AlphaFoldDB" id="A0A928VUS2"/>
<organism evidence="10 11">
    <name type="scientific">Zarconia navalis LEGE 11467</name>
    <dbReference type="NCBI Taxonomy" id="1828826"/>
    <lineage>
        <taxon>Bacteria</taxon>
        <taxon>Bacillati</taxon>
        <taxon>Cyanobacteriota</taxon>
        <taxon>Cyanophyceae</taxon>
        <taxon>Oscillatoriophycideae</taxon>
        <taxon>Oscillatoriales</taxon>
        <taxon>Oscillatoriales incertae sedis</taxon>
        <taxon>Zarconia</taxon>
        <taxon>Zarconia navalis</taxon>
    </lineage>
</organism>
<keyword evidence="5 7" id="KW-1133">Transmembrane helix</keyword>
<evidence type="ECO:0000259" key="8">
    <source>
        <dbReference type="PROSITE" id="PS50893"/>
    </source>
</evidence>
<dbReference type="GO" id="GO:0005886">
    <property type="term" value="C:plasma membrane"/>
    <property type="evidence" value="ECO:0007669"/>
    <property type="project" value="UniProtKB-SubCell"/>
</dbReference>
<dbReference type="FunFam" id="3.40.50.300:FF:000218">
    <property type="entry name" value="Multidrug ABC transporter ATP-binding protein"/>
    <property type="match status" value="1"/>
</dbReference>
<dbReference type="SMART" id="SM00382">
    <property type="entry name" value="AAA"/>
    <property type="match status" value="1"/>
</dbReference>
<evidence type="ECO:0000256" key="3">
    <source>
        <dbReference type="ARBA" id="ARBA00022741"/>
    </source>
</evidence>
<dbReference type="PANTHER" id="PTHR43394">
    <property type="entry name" value="ATP-DEPENDENT PERMEASE MDL1, MITOCHONDRIAL"/>
    <property type="match status" value="1"/>
</dbReference>
<evidence type="ECO:0000313" key="11">
    <source>
        <dbReference type="Proteomes" id="UP000621799"/>
    </source>
</evidence>
<keyword evidence="3" id="KW-0547">Nucleotide-binding</keyword>
<evidence type="ECO:0000256" key="4">
    <source>
        <dbReference type="ARBA" id="ARBA00022840"/>
    </source>
</evidence>
<feature type="transmembrane region" description="Helical" evidence="7">
    <location>
        <begin position="154"/>
        <end position="175"/>
    </location>
</feature>
<reference evidence="10" key="1">
    <citation type="submission" date="2020-10" db="EMBL/GenBank/DDBJ databases">
        <authorList>
            <person name="Castelo-Branco R."/>
            <person name="Eusebio N."/>
            <person name="Adriana R."/>
            <person name="Vieira A."/>
            <person name="Brugerolle De Fraissinette N."/>
            <person name="Rezende De Castro R."/>
            <person name="Schneider M.P."/>
            <person name="Vasconcelos V."/>
            <person name="Leao P.N."/>
        </authorList>
    </citation>
    <scope>NUCLEOTIDE SEQUENCE</scope>
    <source>
        <strain evidence="10">LEGE 11467</strain>
    </source>
</reference>
<dbReference type="SUPFAM" id="SSF90123">
    <property type="entry name" value="ABC transporter transmembrane region"/>
    <property type="match status" value="1"/>
</dbReference>
<gene>
    <name evidence="10" type="ORF">IQ235_03485</name>
</gene>
<feature type="domain" description="ABC transporter" evidence="8">
    <location>
        <begin position="358"/>
        <end position="593"/>
    </location>
</feature>
<keyword evidence="11" id="KW-1185">Reference proteome</keyword>
<dbReference type="InterPro" id="IPR003593">
    <property type="entry name" value="AAA+_ATPase"/>
</dbReference>
<evidence type="ECO:0000256" key="7">
    <source>
        <dbReference type="SAM" id="Phobius"/>
    </source>
</evidence>
<dbReference type="GO" id="GO:0015421">
    <property type="term" value="F:ABC-type oligopeptide transporter activity"/>
    <property type="evidence" value="ECO:0007669"/>
    <property type="project" value="TreeGrafter"/>
</dbReference>